<gene>
    <name evidence="2" type="ORF">HY220_01710</name>
</gene>
<organism evidence="2 3">
    <name type="scientific">Candidatus Sungiibacteriota bacterium</name>
    <dbReference type="NCBI Taxonomy" id="2750080"/>
    <lineage>
        <taxon>Bacteria</taxon>
        <taxon>Candidatus Sungiibacteriota</taxon>
    </lineage>
</organism>
<proteinExistence type="predicted"/>
<dbReference type="AlphaFoldDB" id="A0A9D6LMX7"/>
<evidence type="ECO:0000313" key="2">
    <source>
        <dbReference type="EMBL" id="MBI3627449.1"/>
    </source>
</evidence>
<evidence type="ECO:0000313" key="3">
    <source>
        <dbReference type="Proteomes" id="UP000808388"/>
    </source>
</evidence>
<keyword evidence="1" id="KW-0812">Transmembrane</keyword>
<feature type="transmembrane region" description="Helical" evidence="1">
    <location>
        <begin position="28"/>
        <end position="46"/>
    </location>
</feature>
<protein>
    <submittedName>
        <fullName evidence="2">Uncharacterized protein</fullName>
    </submittedName>
</protein>
<dbReference type="Proteomes" id="UP000808388">
    <property type="component" value="Unassembled WGS sequence"/>
</dbReference>
<accession>A0A9D6LMX7</accession>
<evidence type="ECO:0000256" key="1">
    <source>
        <dbReference type="SAM" id="Phobius"/>
    </source>
</evidence>
<reference evidence="2" key="1">
    <citation type="submission" date="2020-07" db="EMBL/GenBank/DDBJ databases">
        <title>Huge and variable diversity of episymbiotic CPR bacteria and DPANN archaea in groundwater ecosystems.</title>
        <authorList>
            <person name="He C.Y."/>
            <person name="Keren R."/>
            <person name="Whittaker M."/>
            <person name="Farag I.F."/>
            <person name="Doudna J."/>
            <person name="Cate J.H.D."/>
            <person name="Banfield J.F."/>
        </authorList>
    </citation>
    <scope>NUCLEOTIDE SEQUENCE</scope>
    <source>
        <strain evidence="2">NC_groundwater_972_Pr1_S-0.2um_49_27</strain>
    </source>
</reference>
<keyword evidence="1" id="KW-1133">Transmembrane helix</keyword>
<comment type="caution">
    <text evidence="2">The sequence shown here is derived from an EMBL/GenBank/DDBJ whole genome shotgun (WGS) entry which is preliminary data.</text>
</comment>
<keyword evidence="1" id="KW-0472">Membrane</keyword>
<sequence length="75" mass="8146">MGGKVSNGSITVRLLRPKSVRDARRKRLIAGIIAVLMMSLLLAFSADALRHAVTGESIVLSFLGRTLLPYLPAER</sequence>
<dbReference type="EMBL" id="JACQCQ010000007">
    <property type="protein sequence ID" value="MBI3627449.1"/>
    <property type="molecule type" value="Genomic_DNA"/>
</dbReference>
<name>A0A9D6LMX7_9BACT</name>